<dbReference type="PROSITE" id="PS50158">
    <property type="entry name" value="ZF_CCHC"/>
    <property type="match status" value="1"/>
</dbReference>
<dbReference type="InterPro" id="IPR011011">
    <property type="entry name" value="Znf_FYVE_PHD"/>
</dbReference>
<dbReference type="InterPro" id="IPR013103">
    <property type="entry name" value="RVT_2"/>
</dbReference>
<keyword evidence="7" id="KW-0064">Aspartyl protease</keyword>
<keyword evidence="4" id="KW-0540">Nuclease</keyword>
<keyword evidence="13" id="KW-0460">Magnesium</keyword>
<evidence type="ECO:0000256" key="7">
    <source>
        <dbReference type="ARBA" id="ARBA00022750"/>
    </source>
</evidence>
<evidence type="ECO:0000256" key="15">
    <source>
        <dbReference type="ARBA" id="ARBA00022918"/>
    </source>
</evidence>
<organism evidence="26">
    <name type="scientific">Chlamydomonas euryale</name>
    <dbReference type="NCBI Taxonomy" id="1486919"/>
    <lineage>
        <taxon>Eukaryota</taxon>
        <taxon>Viridiplantae</taxon>
        <taxon>Chlorophyta</taxon>
        <taxon>core chlorophytes</taxon>
        <taxon>Chlorophyceae</taxon>
        <taxon>CS clade</taxon>
        <taxon>Chlamydomonadales</taxon>
        <taxon>Chlamydomonadaceae</taxon>
        <taxon>Chlamydomonas</taxon>
    </lineage>
</organism>
<feature type="domain" description="CCHC-type" evidence="23">
    <location>
        <begin position="59"/>
        <end position="75"/>
    </location>
</feature>
<evidence type="ECO:0000256" key="13">
    <source>
        <dbReference type="ARBA" id="ARBA00022842"/>
    </source>
</evidence>
<evidence type="ECO:0000256" key="10">
    <source>
        <dbReference type="ARBA" id="ARBA00022801"/>
    </source>
</evidence>
<feature type="domain" description="PHD-type" evidence="22">
    <location>
        <begin position="653"/>
        <end position="724"/>
    </location>
</feature>
<name>A0A6U2FMK2_9CHLO</name>
<evidence type="ECO:0000256" key="1">
    <source>
        <dbReference type="ARBA" id="ARBA00002180"/>
    </source>
</evidence>
<keyword evidence="6" id="KW-0547">Nucleotide-binding</keyword>
<evidence type="ECO:0000313" key="26">
    <source>
        <dbReference type="EMBL" id="CAD8290019.1"/>
    </source>
</evidence>
<evidence type="ECO:0000259" key="23">
    <source>
        <dbReference type="PROSITE" id="PS50158"/>
    </source>
</evidence>
<dbReference type="SUPFAM" id="SSF57903">
    <property type="entry name" value="FYVE/PHD zinc finger"/>
    <property type="match status" value="1"/>
</dbReference>
<dbReference type="GO" id="GO:0005524">
    <property type="term" value="F:ATP binding"/>
    <property type="evidence" value="ECO:0007669"/>
    <property type="project" value="UniProtKB-KW"/>
</dbReference>
<evidence type="ECO:0000256" key="21">
    <source>
        <dbReference type="SAM" id="MobiDB-lite"/>
    </source>
</evidence>
<dbReference type="PROSITE" id="PS50016">
    <property type="entry name" value="ZF_PHD_2"/>
    <property type="match status" value="1"/>
</dbReference>
<evidence type="ECO:0000256" key="2">
    <source>
        <dbReference type="ARBA" id="ARBA00022612"/>
    </source>
</evidence>
<dbReference type="Pfam" id="PF22936">
    <property type="entry name" value="Pol_BBD"/>
    <property type="match status" value="1"/>
</dbReference>
<dbReference type="InterPro" id="IPR001584">
    <property type="entry name" value="Integrase_cat-core"/>
</dbReference>
<dbReference type="EMBL" id="HBEC01021815">
    <property type="protein sequence ID" value="CAD8290016.1"/>
    <property type="molecule type" value="Transcribed_RNA"/>
</dbReference>
<evidence type="ECO:0000256" key="14">
    <source>
        <dbReference type="ARBA" id="ARBA00022908"/>
    </source>
</evidence>
<dbReference type="GO" id="GO:0003887">
    <property type="term" value="F:DNA-directed DNA polymerase activity"/>
    <property type="evidence" value="ECO:0007669"/>
    <property type="project" value="UniProtKB-KW"/>
</dbReference>
<feature type="domain" description="Integrase catalytic" evidence="24">
    <location>
        <begin position="407"/>
        <end position="571"/>
    </location>
</feature>
<keyword evidence="5" id="KW-0479">Metal-binding</keyword>
<dbReference type="InterPro" id="IPR039537">
    <property type="entry name" value="Retrotran_Ty1/copia-like"/>
</dbReference>
<evidence type="ECO:0000256" key="12">
    <source>
        <dbReference type="ARBA" id="ARBA00022840"/>
    </source>
</evidence>
<dbReference type="InterPro" id="IPR019787">
    <property type="entry name" value="Znf_PHD-finger"/>
</dbReference>
<dbReference type="InterPro" id="IPR001878">
    <property type="entry name" value="Znf_CCHC"/>
</dbReference>
<dbReference type="InterPro" id="IPR036397">
    <property type="entry name" value="RNaseH_sf"/>
</dbReference>
<feature type="compositionally biased region" description="Basic and acidic residues" evidence="21">
    <location>
        <begin position="42"/>
        <end position="54"/>
    </location>
</feature>
<proteinExistence type="predicted"/>
<evidence type="ECO:0000256" key="3">
    <source>
        <dbReference type="ARBA" id="ARBA00022670"/>
    </source>
</evidence>
<dbReference type="InterPro" id="IPR043502">
    <property type="entry name" value="DNA/RNA_pol_sf"/>
</dbReference>
<keyword evidence="12" id="KW-0067">ATP-binding</keyword>
<dbReference type="GO" id="GO:0003676">
    <property type="term" value="F:nucleic acid binding"/>
    <property type="evidence" value="ECO:0007669"/>
    <property type="project" value="InterPro"/>
</dbReference>
<comment type="function">
    <text evidence="1">The aspartyl protease (PR) mediates the proteolytic cleavages of the Gag and Gag-Pol polyproteins after assembly of the VLP.</text>
</comment>
<dbReference type="PROSITE" id="PS50994">
    <property type="entry name" value="INTEGRASE"/>
    <property type="match status" value="1"/>
</dbReference>
<dbReference type="InterPro" id="IPR054722">
    <property type="entry name" value="PolX-like_BBD"/>
</dbReference>
<dbReference type="GO" id="GO:0006508">
    <property type="term" value="P:proteolysis"/>
    <property type="evidence" value="ECO:0007669"/>
    <property type="project" value="UniProtKB-KW"/>
</dbReference>
<evidence type="ECO:0000259" key="22">
    <source>
        <dbReference type="PROSITE" id="PS50016"/>
    </source>
</evidence>
<evidence type="ECO:0000256" key="9">
    <source>
        <dbReference type="ARBA" id="ARBA00022771"/>
    </source>
</evidence>
<dbReference type="SMART" id="SM00343">
    <property type="entry name" value="ZnF_C2HC"/>
    <property type="match status" value="1"/>
</dbReference>
<keyword evidence="16" id="KW-0808">Transferase</keyword>
<dbReference type="PANTHER" id="PTHR42648:SF11">
    <property type="entry name" value="TRANSPOSON TY4-P GAG-POL POLYPROTEIN"/>
    <property type="match status" value="1"/>
</dbReference>
<dbReference type="GO" id="GO:0015074">
    <property type="term" value="P:DNA integration"/>
    <property type="evidence" value="ECO:0007669"/>
    <property type="project" value="UniProtKB-KW"/>
</dbReference>
<dbReference type="PANTHER" id="PTHR42648">
    <property type="entry name" value="TRANSPOSASE, PUTATIVE-RELATED"/>
    <property type="match status" value="1"/>
</dbReference>
<keyword evidence="15" id="KW-0695">RNA-directed DNA polymerase</keyword>
<evidence type="ECO:0000256" key="18">
    <source>
        <dbReference type="ARBA" id="ARBA00023172"/>
    </source>
</evidence>
<keyword evidence="9 20" id="KW-0863">Zinc-finger</keyword>
<evidence type="ECO:0000256" key="20">
    <source>
        <dbReference type="PROSITE-ProRule" id="PRU00047"/>
    </source>
</evidence>
<keyword evidence="3" id="KW-0645">Protease</keyword>
<feature type="region of interest" description="Disordered" evidence="21">
    <location>
        <begin position="27"/>
        <end position="54"/>
    </location>
</feature>
<evidence type="ECO:0000256" key="17">
    <source>
        <dbReference type="ARBA" id="ARBA00023113"/>
    </source>
</evidence>
<keyword evidence="11" id="KW-0862">Zinc</keyword>
<dbReference type="GO" id="GO:0003964">
    <property type="term" value="F:RNA-directed DNA polymerase activity"/>
    <property type="evidence" value="ECO:0007669"/>
    <property type="project" value="UniProtKB-KW"/>
</dbReference>
<evidence type="ECO:0000256" key="6">
    <source>
        <dbReference type="ARBA" id="ARBA00022741"/>
    </source>
</evidence>
<keyword evidence="19" id="KW-0511">Multifunctional enzyme</keyword>
<keyword evidence="16" id="KW-0548">Nucleotidyltransferase</keyword>
<gene>
    <name evidence="25" type="ORF">CEUR00632_LOCUS10055</name>
    <name evidence="26" type="ORF">CEUR00632_LOCUS10058</name>
</gene>
<dbReference type="SUPFAM" id="SSF53098">
    <property type="entry name" value="Ribonuclease H-like"/>
    <property type="match status" value="1"/>
</dbReference>
<accession>A0A6U2FMK2</accession>
<evidence type="ECO:0000256" key="4">
    <source>
        <dbReference type="ARBA" id="ARBA00022722"/>
    </source>
</evidence>
<dbReference type="Gene3D" id="3.30.420.10">
    <property type="entry name" value="Ribonuclease H-like superfamily/Ribonuclease H"/>
    <property type="match status" value="1"/>
</dbReference>
<keyword evidence="8" id="KW-0255">Endonuclease</keyword>
<keyword evidence="18" id="KW-0233">DNA recombination</keyword>
<keyword evidence="17" id="KW-0917">Virion maturation</keyword>
<feature type="compositionally biased region" description="Polar residues" evidence="21">
    <location>
        <begin position="169"/>
        <end position="179"/>
    </location>
</feature>
<keyword evidence="16" id="KW-0239">DNA-directed DNA polymerase</keyword>
<evidence type="ECO:0000313" key="25">
    <source>
        <dbReference type="EMBL" id="CAD8290016.1"/>
    </source>
</evidence>
<keyword evidence="14" id="KW-0229">DNA integration</keyword>
<dbReference type="InterPro" id="IPR013083">
    <property type="entry name" value="Znf_RING/FYVE/PHD"/>
</dbReference>
<dbReference type="GO" id="GO:0004190">
    <property type="term" value="F:aspartic-type endopeptidase activity"/>
    <property type="evidence" value="ECO:0007669"/>
    <property type="project" value="UniProtKB-KW"/>
</dbReference>
<keyword evidence="2" id="KW-1188">Viral release from host cell</keyword>
<evidence type="ECO:0000256" key="5">
    <source>
        <dbReference type="ARBA" id="ARBA00022723"/>
    </source>
</evidence>
<dbReference type="GO" id="GO:0004519">
    <property type="term" value="F:endonuclease activity"/>
    <property type="evidence" value="ECO:0007669"/>
    <property type="project" value="UniProtKB-KW"/>
</dbReference>
<reference evidence="26" key="1">
    <citation type="submission" date="2021-01" db="EMBL/GenBank/DDBJ databases">
        <authorList>
            <person name="Corre E."/>
            <person name="Pelletier E."/>
            <person name="Niang G."/>
            <person name="Scheremetjew M."/>
            <person name="Finn R."/>
            <person name="Kale V."/>
            <person name="Holt S."/>
            <person name="Cochrane G."/>
            <person name="Meng A."/>
            <person name="Brown T."/>
            <person name="Cohen L."/>
        </authorList>
    </citation>
    <scope>NUCLEOTIDE SEQUENCE</scope>
    <source>
        <strain evidence="26">CCMP219</strain>
    </source>
</reference>
<dbReference type="InterPro" id="IPR036875">
    <property type="entry name" value="Znf_CCHC_sf"/>
</dbReference>
<dbReference type="InterPro" id="IPR057670">
    <property type="entry name" value="SH3_retrovirus"/>
</dbReference>
<dbReference type="SUPFAM" id="SSF57756">
    <property type="entry name" value="Retrovirus zinc finger-like domains"/>
    <property type="match status" value="1"/>
</dbReference>
<sequence length="1390" mass="150864">MTRHIAMAVGEAVKEAFVNQSQILPPTISTFRRPNSAPPAKRFRDNDGGYRRRDTSDIRCWTCNKLGHKSSSCPERRNNDRGPPPPPRNNDQHRSYFVNNRDNRRENGYDRSNEGCPGNGGDRHVTFQVPTLPHMPCNTSITPMLPPPLPPVSSMPSREHPPVTCHHAQPQTSVQSTESPIPDIGYIADSGTTAHIANDPNQFSSLTILKPEDTIRVTTGGGTLHAYGVGDIIIPGKSLTLKLTDVLYAPQCPVNLLSIARLNEAGGVYKSTKHYAAIYSPMGNSTTTTTAFKGCFIFKRHATSRLNESESIDIEEVPSPPYFAFASTSFPAAAPSHTNTSVATIPSSVLHGRFAHAPHRVLRNMAVTGCVDNLGATPDDLRTSPCPDCRSCLLGKATRSPHPPADKSDKPLERLHSDLCGPFPPGIDGEHYWCLVRDAHTGYLAIGILSKKSAAAKCIQAIINALQRKTGISVECVRTDNGGEYVNTELSAYFDERGIVHELTAPYTSQSNAMVERAHRTVADKVRATLIESGQPDRLWPYAAMYVVYTLNRTPMHGHAHTPYELLFNKRPDVSHLRPFGAAAVAWLPEQYRADKLQPRGLPARMVGYVDNSSSMYKVYSPVTKKIHTVRHVTFVETDVLFPANDPVIRDPGPACEVCLSKDEKVPSKMLLCECDGCTTCLPTLSGGDNSGCSCFRAFHLSCLSPPLKRLPRGKWMCPPCANMASTAAAAATVVDSSSAGHVVTAGGDGAAAARAVGATGAVGAAGDGGAGTADAAVGAAGEGGAGTAGAVVGPAECAECARSVEHADRHGSRGSTVTRFGRQTRRPNFAYFAHLALVCAIGSTMSPGEAVAYMANAGDPTTIEQALSGPNAEEWLRAIDAEMSSLIGMGTFDVVDKPPGIKLIPVKWVFKTKHDAFGLLEKLKARLCAKGFRQVAGVDYDELYAPVTKHETLRTFLAFAAANDLELQQLDVTSAFLNGDLDKELWTTVPPGYEHVYPGKALRLRKAIYGLKQAPKVWWDTLLAALQSDGFRTSIADPCLLVKYTSTGKVFILVYVDDMLIAGDGPAVNAVTSMLSRTFNCKFGEARSFLGIAIVRDRQARTITLSQAEYVRTLATKYGLSVEQTNGRVTPLNSNQLSKESQPLVKNNSFAELVGAMLYLSNVTRPDIAHAVNSLASFTRSPCEHHWEGAWQVLRYLVGTFSYGLKYGPPSGDFPARMEFVGYCDSDFGGDHGKGRRSTTGYTFQVNGCVVGWQSKLQQTVARSSTEAEYQAMAAAVSEALYLRKLYAEFSLFTRVDSDIDGDFKLPGMVVFCDNLAAQLLAEDQSKVKRCKHIDIMHHFSLNRVRRGEVVFEHVPTKDNVADLFTKPLEKIKFSGFRDKLGVQDVSTI</sequence>
<evidence type="ECO:0000259" key="24">
    <source>
        <dbReference type="PROSITE" id="PS50994"/>
    </source>
</evidence>
<dbReference type="Pfam" id="PF07727">
    <property type="entry name" value="RVT_2"/>
    <property type="match status" value="1"/>
</dbReference>
<evidence type="ECO:0000256" key="16">
    <source>
        <dbReference type="ARBA" id="ARBA00022932"/>
    </source>
</evidence>
<dbReference type="InterPro" id="IPR012337">
    <property type="entry name" value="RNaseH-like_sf"/>
</dbReference>
<dbReference type="GO" id="GO:0006310">
    <property type="term" value="P:DNA recombination"/>
    <property type="evidence" value="ECO:0007669"/>
    <property type="project" value="UniProtKB-KW"/>
</dbReference>
<evidence type="ECO:0000256" key="19">
    <source>
        <dbReference type="ARBA" id="ARBA00023268"/>
    </source>
</evidence>
<feature type="region of interest" description="Disordered" evidence="21">
    <location>
        <begin position="68"/>
        <end position="125"/>
    </location>
</feature>
<dbReference type="Pfam" id="PF25597">
    <property type="entry name" value="SH3_retrovirus"/>
    <property type="match status" value="1"/>
</dbReference>
<dbReference type="CDD" id="cd09272">
    <property type="entry name" value="RNase_HI_RT_Ty1"/>
    <property type="match status" value="1"/>
</dbReference>
<dbReference type="SUPFAM" id="SSF56672">
    <property type="entry name" value="DNA/RNA polymerases"/>
    <property type="match status" value="1"/>
</dbReference>
<evidence type="ECO:0000256" key="11">
    <source>
        <dbReference type="ARBA" id="ARBA00022833"/>
    </source>
</evidence>
<feature type="region of interest" description="Disordered" evidence="21">
    <location>
        <begin position="152"/>
        <end position="184"/>
    </location>
</feature>
<dbReference type="GO" id="GO:0008270">
    <property type="term" value="F:zinc ion binding"/>
    <property type="evidence" value="ECO:0007669"/>
    <property type="project" value="UniProtKB-KW"/>
</dbReference>
<protein>
    <submittedName>
        <fullName evidence="26">Uncharacterized protein</fullName>
    </submittedName>
</protein>
<evidence type="ECO:0000256" key="8">
    <source>
        <dbReference type="ARBA" id="ARBA00022759"/>
    </source>
</evidence>
<feature type="compositionally biased region" description="Basic and acidic residues" evidence="21">
    <location>
        <begin position="101"/>
        <end position="113"/>
    </location>
</feature>
<keyword evidence="10" id="KW-0378">Hydrolase</keyword>
<dbReference type="Gene3D" id="3.30.40.10">
    <property type="entry name" value="Zinc/RING finger domain, C3HC4 (zinc finger)"/>
    <property type="match status" value="1"/>
</dbReference>
<dbReference type="EMBL" id="HBEC01021818">
    <property type="protein sequence ID" value="CAD8290019.1"/>
    <property type="molecule type" value="Transcribed_RNA"/>
</dbReference>